<name>A0ABN2XWT9_9MICC</name>
<feature type="domain" description="AB hydrolase-1" evidence="1">
    <location>
        <begin position="49"/>
        <end position="285"/>
    </location>
</feature>
<dbReference type="SUPFAM" id="SSF53474">
    <property type="entry name" value="alpha/beta-Hydrolases"/>
    <property type="match status" value="1"/>
</dbReference>
<dbReference type="InterPro" id="IPR029058">
    <property type="entry name" value="AB_hydrolase_fold"/>
</dbReference>
<evidence type="ECO:0000259" key="1">
    <source>
        <dbReference type="Pfam" id="PF12697"/>
    </source>
</evidence>
<proteinExistence type="predicted"/>
<dbReference type="GO" id="GO:0016787">
    <property type="term" value="F:hydrolase activity"/>
    <property type="evidence" value="ECO:0007669"/>
    <property type="project" value="UniProtKB-KW"/>
</dbReference>
<evidence type="ECO:0000313" key="2">
    <source>
        <dbReference type="EMBL" id="GAA2117535.1"/>
    </source>
</evidence>
<dbReference type="EMBL" id="BAAAQA010000016">
    <property type="protein sequence ID" value="GAA2117535.1"/>
    <property type="molecule type" value="Genomic_DNA"/>
</dbReference>
<dbReference type="PANTHER" id="PTHR43689">
    <property type="entry name" value="HYDROLASE"/>
    <property type="match status" value="1"/>
</dbReference>
<gene>
    <name evidence="2" type="ORF">GCM10009824_17060</name>
</gene>
<sequence>MTTPFDRRYEKHIPAVTGEKIRRSHDTWHWRDSQVHLDRVGLPDAPIRILLVHGAGGNSDAFWPYAAHFASLGAYVTVPDLPGYGMTVTEHPGRIRYDHWRELLIGLVRREDDDRPLIILGASMGGLLAYDAAAATGLATRLIVTCLLDPRDPNVRAQLTWHPLLARLAGPGLKLVRGPLANLRVPIRWIADMRHISNAPGLVREVIKDRRGGGGRVPLGWIRSYMKSTPLVEPEDFTDTPVLLLHPAEDLWTPLEISRPFFERIGAQKTWRLLENCGHFPAEEPGFEQMMRAVRDEIHKVSNQA</sequence>
<dbReference type="InterPro" id="IPR000073">
    <property type="entry name" value="AB_hydrolase_1"/>
</dbReference>
<dbReference type="Pfam" id="PF12697">
    <property type="entry name" value="Abhydrolase_6"/>
    <property type="match status" value="1"/>
</dbReference>
<dbReference type="Proteomes" id="UP001500166">
    <property type="component" value="Unassembled WGS sequence"/>
</dbReference>
<dbReference type="PANTHER" id="PTHR43689:SF53">
    <property type="entry name" value="ALPHA_BETA-HYDROLASES SUPERFAMILY PROTEIN"/>
    <property type="match status" value="1"/>
</dbReference>
<dbReference type="PRINTS" id="PR00111">
    <property type="entry name" value="ABHYDROLASE"/>
</dbReference>
<protein>
    <submittedName>
        <fullName evidence="2">Alpha/beta hydrolase</fullName>
    </submittedName>
</protein>
<keyword evidence="3" id="KW-1185">Reference proteome</keyword>
<keyword evidence="2" id="KW-0378">Hydrolase</keyword>
<evidence type="ECO:0000313" key="3">
    <source>
        <dbReference type="Proteomes" id="UP001500166"/>
    </source>
</evidence>
<organism evidence="2 3">
    <name type="scientific">Kocuria atrinae</name>
    <dbReference type="NCBI Taxonomy" id="592377"/>
    <lineage>
        <taxon>Bacteria</taxon>
        <taxon>Bacillati</taxon>
        <taxon>Actinomycetota</taxon>
        <taxon>Actinomycetes</taxon>
        <taxon>Micrococcales</taxon>
        <taxon>Micrococcaceae</taxon>
        <taxon>Kocuria</taxon>
    </lineage>
</organism>
<dbReference type="RefSeq" id="WP_344224585.1">
    <property type="nucleotide sequence ID" value="NZ_BAAAQA010000016.1"/>
</dbReference>
<dbReference type="Gene3D" id="3.40.50.1820">
    <property type="entry name" value="alpha/beta hydrolase"/>
    <property type="match status" value="1"/>
</dbReference>
<reference evidence="2 3" key="1">
    <citation type="journal article" date="2019" name="Int. J. Syst. Evol. Microbiol.">
        <title>The Global Catalogue of Microorganisms (GCM) 10K type strain sequencing project: providing services to taxonomists for standard genome sequencing and annotation.</title>
        <authorList>
            <consortium name="The Broad Institute Genomics Platform"/>
            <consortium name="The Broad Institute Genome Sequencing Center for Infectious Disease"/>
            <person name="Wu L."/>
            <person name="Ma J."/>
        </authorList>
    </citation>
    <scope>NUCLEOTIDE SEQUENCE [LARGE SCALE GENOMIC DNA]</scope>
    <source>
        <strain evidence="2 3">JCM 15914</strain>
    </source>
</reference>
<comment type="caution">
    <text evidence="2">The sequence shown here is derived from an EMBL/GenBank/DDBJ whole genome shotgun (WGS) entry which is preliminary data.</text>
</comment>
<accession>A0ABN2XWT9</accession>